<reference evidence="1 2" key="1">
    <citation type="submission" date="2024-01" db="EMBL/GenBank/DDBJ databases">
        <authorList>
            <person name="Waweru B."/>
        </authorList>
    </citation>
    <scope>NUCLEOTIDE SEQUENCE [LARGE SCALE GENOMIC DNA]</scope>
</reference>
<evidence type="ECO:0000313" key="2">
    <source>
        <dbReference type="Proteomes" id="UP001314170"/>
    </source>
</evidence>
<organism evidence="1 2">
    <name type="scientific">Dovyalis caffra</name>
    <dbReference type="NCBI Taxonomy" id="77055"/>
    <lineage>
        <taxon>Eukaryota</taxon>
        <taxon>Viridiplantae</taxon>
        <taxon>Streptophyta</taxon>
        <taxon>Embryophyta</taxon>
        <taxon>Tracheophyta</taxon>
        <taxon>Spermatophyta</taxon>
        <taxon>Magnoliopsida</taxon>
        <taxon>eudicotyledons</taxon>
        <taxon>Gunneridae</taxon>
        <taxon>Pentapetalae</taxon>
        <taxon>rosids</taxon>
        <taxon>fabids</taxon>
        <taxon>Malpighiales</taxon>
        <taxon>Salicaceae</taxon>
        <taxon>Flacourtieae</taxon>
        <taxon>Dovyalis</taxon>
    </lineage>
</organism>
<name>A0AAV1QQC4_9ROSI</name>
<feature type="non-terminal residue" evidence="1">
    <location>
        <position position="68"/>
    </location>
</feature>
<keyword evidence="2" id="KW-1185">Reference proteome</keyword>
<accession>A0AAV1QQC4</accession>
<protein>
    <submittedName>
        <fullName evidence="1">Uncharacterized protein</fullName>
    </submittedName>
</protein>
<proteinExistence type="predicted"/>
<sequence>MEKVINFLTDKGRGDHFNHVRQIFGPDSLGFSNEDRLSVHPSVGCLTHDYRAKKRKSRSIEYTIGFGQ</sequence>
<gene>
    <name evidence="1" type="ORF">DCAF_LOCUS660</name>
</gene>
<evidence type="ECO:0000313" key="1">
    <source>
        <dbReference type="EMBL" id="CAK7323045.1"/>
    </source>
</evidence>
<dbReference type="EMBL" id="CAWUPB010000058">
    <property type="protein sequence ID" value="CAK7323045.1"/>
    <property type="molecule type" value="Genomic_DNA"/>
</dbReference>
<comment type="caution">
    <text evidence="1">The sequence shown here is derived from an EMBL/GenBank/DDBJ whole genome shotgun (WGS) entry which is preliminary data.</text>
</comment>
<dbReference type="AlphaFoldDB" id="A0AAV1QQC4"/>
<dbReference type="Proteomes" id="UP001314170">
    <property type="component" value="Unassembled WGS sequence"/>
</dbReference>